<organism evidence="2 3">
    <name type="scientific">Blastopirellula marina</name>
    <dbReference type="NCBI Taxonomy" id="124"/>
    <lineage>
        <taxon>Bacteria</taxon>
        <taxon>Pseudomonadati</taxon>
        <taxon>Planctomycetota</taxon>
        <taxon>Planctomycetia</taxon>
        <taxon>Pirellulales</taxon>
        <taxon>Pirellulaceae</taxon>
        <taxon>Blastopirellula</taxon>
    </lineage>
</organism>
<dbReference type="NCBIfam" id="NF047646">
    <property type="entry name" value="REP_Tyr_transpos"/>
    <property type="match status" value="1"/>
</dbReference>
<comment type="caution">
    <text evidence="2">The sequence shown here is derived from an EMBL/GenBank/DDBJ whole genome shotgun (WGS) entry which is preliminary data.</text>
</comment>
<dbReference type="InterPro" id="IPR002686">
    <property type="entry name" value="Transposase_17"/>
</dbReference>
<feature type="domain" description="Transposase IS200-like" evidence="1">
    <location>
        <begin position="13"/>
        <end position="147"/>
    </location>
</feature>
<dbReference type="Pfam" id="PF01797">
    <property type="entry name" value="Y1_Tnp"/>
    <property type="match status" value="1"/>
</dbReference>
<dbReference type="EMBL" id="PUHZ01000005">
    <property type="protein sequence ID" value="PQO47269.1"/>
    <property type="molecule type" value="Genomic_DNA"/>
</dbReference>
<dbReference type="SMART" id="SM01321">
    <property type="entry name" value="Y1_Tnp"/>
    <property type="match status" value="1"/>
</dbReference>
<gene>
    <name evidence="2" type="ORF">C5Y93_04300</name>
</gene>
<proteinExistence type="predicted"/>
<dbReference type="Proteomes" id="UP000237819">
    <property type="component" value="Unassembled WGS sequence"/>
</dbReference>
<dbReference type="InterPro" id="IPR036515">
    <property type="entry name" value="Transposase_17_sf"/>
</dbReference>
<protein>
    <recommendedName>
        <fullName evidence="1">Transposase IS200-like domain-containing protein</fullName>
    </recommendedName>
</protein>
<sequence length="199" mass="23316">METHRKKLKRYDQSGDARFLTFSCFQRLPLLSKDRSREFLINAIETSRTRHSFDLWGYVIMPEHVHLLLLPHPNIRVAEILKGIKLASSRQAIAWLKKNSPDFLERLEDTQPNGSRVFRFWQRGGGYDRNLSSARDVHRKLRYIHENPVRRGLVERTVDWRWSSALAWESGADGLLSIDRDSFPPLTFLDDDVSSDLLR</sequence>
<reference evidence="2 3" key="1">
    <citation type="submission" date="2018-02" db="EMBL/GenBank/DDBJ databases">
        <title>Comparative genomes isolates from brazilian mangrove.</title>
        <authorList>
            <person name="Araujo J.E."/>
            <person name="Taketani R.G."/>
            <person name="Silva M.C.P."/>
            <person name="Loureco M.V."/>
            <person name="Andreote F.D."/>
        </authorList>
    </citation>
    <scope>NUCLEOTIDE SEQUENCE [LARGE SCALE GENOMIC DNA]</scope>
    <source>
        <strain evidence="2 3">Nap-Phe MGV</strain>
    </source>
</reference>
<dbReference type="GO" id="GO:0043565">
    <property type="term" value="F:sequence-specific DNA binding"/>
    <property type="evidence" value="ECO:0007669"/>
    <property type="project" value="TreeGrafter"/>
</dbReference>
<dbReference type="GO" id="GO:0006313">
    <property type="term" value="P:DNA transposition"/>
    <property type="evidence" value="ECO:0007669"/>
    <property type="project" value="InterPro"/>
</dbReference>
<dbReference type="OrthoDB" id="9794403at2"/>
<dbReference type="AlphaFoldDB" id="A0A2S8GS63"/>
<evidence type="ECO:0000259" key="1">
    <source>
        <dbReference type="SMART" id="SM01321"/>
    </source>
</evidence>
<dbReference type="Gene3D" id="3.30.70.1290">
    <property type="entry name" value="Transposase IS200-like"/>
    <property type="match status" value="1"/>
</dbReference>
<accession>A0A2S8GS63</accession>
<evidence type="ECO:0000313" key="3">
    <source>
        <dbReference type="Proteomes" id="UP000237819"/>
    </source>
</evidence>
<dbReference type="PANTHER" id="PTHR36966">
    <property type="entry name" value="REP-ASSOCIATED TYROSINE TRANSPOSASE"/>
    <property type="match status" value="1"/>
</dbReference>
<dbReference type="InterPro" id="IPR052715">
    <property type="entry name" value="RAYT_transposase"/>
</dbReference>
<dbReference type="PANTHER" id="PTHR36966:SF1">
    <property type="entry name" value="REP-ASSOCIATED TYROSINE TRANSPOSASE"/>
    <property type="match status" value="1"/>
</dbReference>
<dbReference type="RefSeq" id="WP_105334157.1">
    <property type="nucleotide sequence ID" value="NZ_PUHZ01000005.1"/>
</dbReference>
<dbReference type="GO" id="GO:0004803">
    <property type="term" value="F:transposase activity"/>
    <property type="evidence" value="ECO:0007669"/>
    <property type="project" value="InterPro"/>
</dbReference>
<dbReference type="SUPFAM" id="SSF143422">
    <property type="entry name" value="Transposase IS200-like"/>
    <property type="match status" value="1"/>
</dbReference>
<name>A0A2S8GS63_9BACT</name>
<evidence type="ECO:0000313" key="2">
    <source>
        <dbReference type="EMBL" id="PQO47269.1"/>
    </source>
</evidence>